<dbReference type="EMBL" id="BAABAT010000093">
    <property type="protein sequence ID" value="GAA4264078.1"/>
    <property type="molecule type" value="Genomic_DNA"/>
</dbReference>
<evidence type="ECO:0000313" key="2">
    <source>
        <dbReference type="EMBL" id="GAA4264078.1"/>
    </source>
</evidence>
<comment type="caution">
    <text evidence="2">The sequence shown here is derived from an EMBL/GenBank/DDBJ whole genome shotgun (WGS) entry which is preliminary data.</text>
</comment>
<name>A0ABP8DVU6_9ACTN</name>
<evidence type="ECO:0000256" key="1">
    <source>
        <dbReference type="SAM" id="Phobius"/>
    </source>
</evidence>
<dbReference type="Proteomes" id="UP001500620">
    <property type="component" value="Unassembled WGS sequence"/>
</dbReference>
<feature type="transmembrane region" description="Helical" evidence="1">
    <location>
        <begin position="39"/>
        <end position="62"/>
    </location>
</feature>
<feature type="transmembrane region" description="Helical" evidence="1">
    <location>
        <begin position="12"/>
        <end position="33"/>
    </location>
</feature>
<reference evidence="3" key="1">
    <citation type="journal article" date="2019" name="Int. J. Syst. Evol. Microbiol.">
        <title>The Global Catalogue of Microorganisms (GCM) 10K type strain sequencing project: providing services to taxonomists for standard genome sequencing and annotation.</title>
        <authorList>
            <consortium name="The Broad Institute Genomics Platform"/>
            <consortium name="The Broad Institute Genome Sequencing Center for Infectious Disease"/>
            <person name="Wu L."/>
            <person name="Ma J."/>
        </authorList>
    </citation>
    <scope>NUCLEOTIDE SEQUENCE [LARGE SCALE GENOMIC DNA]</scope>
    <source>
        <strain evidence="3">JCM 17441</strain>
    </source>
</reference>
<keyword evidence="1" id="KW-0812">Transmembrane</keyword>
<keyword evidence="1" id="KW-0472">Membrane</keyword>
<organism evidence="2 3">
    <name type="scientific">Dactylosporangium darangshiense</name>
    <dbReference type="NCBI Taxonomy" id="579108"/>
    <lineage>
        <taxon>Bacteria</taxon>
        <taxon>Bacillati</taxon>
        <taxon>Actinomycetota</taxon>
        <taxon>Actinomycetes</taxon>
        <taxon>Micromonosporales</taxon>
        <taxon>Micromonosporaceae</taxon>
        <taxon>Dactylosporangium</taxon>
    </lineage>
</organism>
<proteinExistence type="predicted"/>
<protein>
    <submittedName>
        <fullName evidence="2">Uncharacterized protein</fullName>
    </submittedName>
</protein>
<gene>
    <name evidence="2" type="ORF">GCM10022255_114410</name>
</gene>
<accession>A0ABP8DVU6</accession>
<sequence length="166" mass="17558">MPLYQLAVNGIAALSTLMFALAATAALATGALWSSAQTAAMVPLAGLVAGVTFRAGRIGLFVSAKGVMIRRFGSTGRWAWRDVAAIEPRAAVLVTYGLSPGDQVIWLVLADGTAVETPVRSVRPPDRPTKHVPPDGTQWMDRSDFAMTLLAMRDLHRAALTGTDNA</sequence>
<evidence type="ECO:0000313" key="3">
    <source>
        <dbReference type="Proteomes" id="UP001500620"/>
    </source>
</evidence>
<keyword evidence="3" id="KW-1185">Reference proteome</keyword>
<keyword evidence="1" id="KW-1133">Transmembrane helix</keyword>